<proteinExistence type="predicted"/>
<dbReference type="AlphaFoldDB" id="A0A183TD14"/>
<evidence type="ECO:0000313" key="4">
    <source>
        <dbReference type="WBParaSite" id="SSLN_0001490401-mRNA-1"/>
    </source>
</evidence>
<reference evidence="2 3" key="2">
    <citation type="submission" date="2018-11" db="EMBL/GenBank/DDBJ databases">
        <authorList>
            <consortium name="Pathogen Informatics"/>
        </authorList>
    </citation>
    <scope>NUCLEOTIDE SEQUENCE [LARGE SCALE GENOMIC DNA]</scope>
    <source>
        <strain evidence="2 3">NST_G2</strain>
    </source>
</reference>
<feature type="compositionally biased region" description="Pro residues" evidence="1">
    <location>
        <begin position="97"/>
        <end position="106"/>
    </location>
</feature>
<name>A0A183TD14_SCHSO</name>
<reference evidence="4" key="1">
    <citation type="submission" date="2016-06" db="UniProtKB">
        <authorList>
            <consortium name="WormBaseParasite"/>
        </authorList>
    </citation>
    <scope>IDENTIFICATION</scope>
</reference>
<evidence type="ECO:0000313" key="2">
    <source>
        <dbReference type="EMBL" id="VDM00748.1"/>
    </source>
</evidence>
<dbReference type="WBParaSite" id="SSLN_0001490401-mRNA-1">
    <property type="protein sequence ID" value="SSLN_0001490401-mRNA-1"/>
    <property type="gene ID" value="SSLN_0001490401"/>
</dbReference>
<feature type="region of interest" description="Disordered" evidence="1">
    <location>
        <begin position="96"/>
        <end position="131"/>
    </location>
</feature>
<dbReference type="EMBL" id="UYSU01038896">
    <property type="protein sequence ID" value="VDM00748.1"/>
    <property type="molecule type" value="Genomic_DNA"/>
</dbReference>
<evidence type="ECO:0000256" key="1">
    <source>
        <dbReference type="SAM" id="MobiDB-lite"/>
    </source>
</evidence>
<protein>
    <submittedName>
        <fullName evidence="4">Rhodopsin</fullName>
    </submittedName>
</protein>
<dbReference type="Proteomes" id="UP000275846">
    <property type="component" value="Unassembled WGS sequence"/>
</dbReference>
<organism evidence="4">
    <name type="scientific">Schistocephalus solidus</name>
    <name type="common">Tapeworm</name>
    <dbReference type="NCBI Taxonomy" id="70667"/>
    <lineage>
        <taxon>Eukaryota</taxon>
        <taxon>Metazoa</taxon>
        <taxon>Spiralia</taxon>
        <taxon>Lophotrochozoa</taxon>
        <taxon>Platyhelminthes</taxon>
        <taxon>Cestoda</taxon>
        <taxon>Eucestoda</taxon>
        <taxon>Diphyllobothriidea</taxon>
        <taxon>Diphyllobothriidae</taxon>
        <taxon>Schistocephalus</taxon>
    </lineage>
</organism>
<evidence type="ECO:0000313" key="3">
    <source>
        <dbReference type="Proteomes" id="UP000275846"/>
    </source>
</evidence>
<gene>
    <name evidence="2" type="ORF">SSLN_LOCUS14362</name>
</gene>
<feature type="compositionally biased region" description="Low complexity" evidence="1">
    <location>
        <begin position="107"/>
        <end position="123"/>
    </location>
</feature>
<keyword evidence="3" id="KW-1185">Reference proteome</keyword>
<accession>A0A183TD14</accession>
<sequence length="131" mass="14562">MREGIGSWVASAGSRIPKYSDRAGICLRLSRIADLLNSYSTWSRCLNYTCLITKSAPGVSYDTKTPVILVIHHHNPLLFLTCALFLLFQYQMQSAPMAPPPPPPPMQSGFPGQQQSAQHHSGSYPRQRGYQ</sequence>